<evidence type="ECO:0000256" key="1">
    <source>
        <dbReference type="SAM" id="Phobius"/>
    </source>
</evidence>
<dbReference type="EMBL" id="PJZH01000012">
    <property type="protein sequence ID" value="PLR34115.1"/>
    <property type="molecule type" value="Genomic_DNA"/>
</dbReference>
<sequence>MTPTGNSRHAARPSAPAVALYELLNPLPFGFFTAAWIFDILYVKTYDVFWTHAASWLIVLGLILAIIPRLINLVQVWVGHRYPQGSPVKVHFWANALAVVLAIVNAFIHSRDAYAVVPEGVILSTLVVLLMAFAAVHLALRGRHTAEIQGVTR</sequence>
<feature type="transmembrane region" description="Helical" evidence="1">
    <location>
        <begin position="54"/>
        <end position="78"/>
    </location>
</feature>
<organism evidence="3 4">
    <name type="scientific">Chimaeribacter coloradensis</name>
    <dbReference type="NCBI Taxonomy" id="2060068"/>
    <lineage>
        <taxon>Bacteria</taxon>
        <taxon>Pseudomonadati</taxon>
        <taxon>Pseudomonadota</taxon>
        <taxon>Gammaproteobacteria</taxon>
        <taxon>Enterobacterales</taxon>
        <taxon>Yersiniaceae</taxon>
        <taxon>Chimaeribacter</taxon>
    </lineage>
</organism>
<dbReference type="PIRSF" id="PIRSF029509">
    <property type="entry name" value="UCP029509"/>
    <property type="match status" value="1"/>
</dbReference>
<evidence type="ECO:0000313" key="4">
    <source>
        <dbReference type="Proteomes" id="UP000234503"/>
    </source>
</evidence>
<protein>
    <recommendedName>
        <fullName evidence="2">DUF2231 domain-containing protein</fullName>
    </recommendedName>
</protein>
<dbReference type="Proteomes" id="UP000234503">
    <property type="component" value="Unassembled WGS sequence"/>
</dbReference>
<gene>
    <name evidence="3" type="ORF">CYR32_12975</name>
</gene>
<feature type="transmembrane region" description="Helical" evidence="1">
    <location>
        <begin position="90"/>
        <end position="108"/>
    </location>
</feature>
<accession>A0A2N5E1B2</accession>
<keyword evidence="1" id="KW-1133">Transmembrane helix</keyword>
<feature type="transmembrane region" description="Helical" evidence="1">
    <location>
        <begin position="120"/>
        <end position="140"/>
    </location>
</feature>
<keyword evidence="1" id="KW-0472">Membrane</keyword>
<dbReference type="InterPro" id="IPR019251">
    <property type="entry name" value="DUF2231_TM"/>
</dbReference>
<keyword evidence="1" id="KW-0812">Transmembrane</keyword>
<proteinExistence type="predicted"/>
<name>A0A2N5E1B2_9GAMM</name>
<evidence type="ECO:0000259" key="2">
    <source>
        <dbReference type="Pfam" id="PF09990"/>
    </source>
</evidence>
<evidence type="ECO:0000313" key="3">
    <source>
        <dbReference type="EMBL" id="PLR34115.1"/>
    </source>
</evidence>
<reference evidence="3 4" key="1">
    <citation type="submission" date="2017-12" db="EMBL/GenBank/DDBJ databases">
        <title>Characterization of six clinical isolates of Enterochimera gen. nov., a novel genus of the Yersiniaciae family and the three species Enterochimera arupensis sp. nov., Enterochimera coloradensis sp. nov, and Enterochimera californica sp. nov.</title>
        <authorList>
            <person name="Rossi A."/>
            <person name="Fisher M."/>
        </authorList>
    </citation>
    <scope>NUCLEOTIDE SEQUENCE [LARGE SCALE GENOMIC DNA]</scope>
    <source>
        <strain evidence="4">2016-Iso4</strain>
    </source>
</reference>
<dbReference type="Pfam" id="PF09990">
    <property type="entry name" value="DUF2231"/>
    <property type="match status" value="1"/>
</dbReference>
<dbReference type="RefSeq" id="WP_101824985.1">
    <property type="nucleotide sequence ID" value="NZ_PJZH01000012.1"/>
</dbReference>
<feature type="domain" description="DUF2231" evidence="2">
    <location>
        <begin position="26"/>
        <end position="135"/>
    </location>
</feature>
<dbReference type="InterPro" id="IPR016923">
    <property type="entry name" value="UCP029509"/>
</dbReference>
<keyword evidence="4" id="KW-1185">Reference proteome</keyword>
<dbReference type="OrthoDB" id="2873672at2"/>
<comment type="caution">
    <text evidence="3">The sequence shown here is derived from an EMBL/GenBank/DDBJ whole genome shotgun (WGS) entry which is preliminary data.</text>
</comment>
<feature type="transmembrane region" description="Helical" evidence="1">
    <location>
        <begin position="20"/>
        <end position="42"/>
    </location>
</feature>
<dbReference type="AlphaFoldDB" id="A0A2N5E1B2"/>